<dbReference type="PANTHER" id="PTHR11707:SF28">
    <property type="entry name" value="60 KDA LYSOPHOSPHOLIPASE"/>
    <property type="match status" value="1"/>
</dbReference>
<evidence type="ECO:0000256" key="4">
    <source>
        <dbReference type="PIRSR" id="PIRSR001220-1"/>
    </source>
</evidence>
<comment type="similarity">
    <text evidence="1">Belongs to the asparaginase 1 family.</text>
</comment>
<dbReference type="InterPro" id="IPR027473">
    <property type="entry name" value="L-asparaginase_C"/>
</dbReference>
<dbReference type="SMART" id="SM00870">
    <property type="entry name" value="Asparaginase"/>
    <property type="match status" value="1"/>
</dbReference>
<feature type="domain" description="L-asparaginase N-terminal" evidence="9">
    <location>
        <begin position="9"/>
        <end position="183"/>
    </location>
</feature>
<sequence length="324" mass="34022">MTHPEPRTVVVLGTGGTISCTRNAQGDLTPSRRIEDIVTQAHLDQIPGLHVVTHDVMSLDSSALRLEDIDTLMSAVHTALTRTDYLTPLAGVILIHGTDTMEETAMAVHEFFPDAPVPLLLTGAQRPFDDPHPDGPVNLRTAAGLLMSLPAGHTFPPQIVFGGLILPAQGTTKTHTHSDQGFSFSGPSDPPRVPASHPARLMASDLPAPPPLSGLSVEIIEACAGSSSLVLDAICSAEQQIDGLVISALGSGNVPPTMVKALSNVSFPIMVCTRVPRGGVNFIYGGDGGGAALQRAGMRSGEHLRPSQARVRLLCEAAHHRAQD</sequence>
<dbReference type="InterPro" id="IPR036152">
    <property type="entry name" value="Asp/glu_Ase-like_sf"/>
</dbReference>
<evidence type="ECO:0000259" key="10">
    <source>
        <dbReference type="Pfam" id="PF17763"/>
    </source>
</evidence>
<name>A0A5J6Z725_9CORY</name>
<feature type="binding site" evidence="5">
    <location>
        <position position="61"/>
    </location>
    <ligand>
        <name>substrate</name>
    </ligand>
</feature>
<dbReference type="InterPro" id="IPR027474">
    <property type="entry name" value="L-asparaginase_N"/>
</dbReference>
<evidence type="ECO:0000256" key="5">
    <source>
        <dbReference type="PIRSR" id="PIRSR001220-2"/>
    </source>
</evidence>
<dbReference type="GO" id="GO:0006520">
    <property type="term" value="P:amino acid metabolic process"/>
    <property type="evidence" value="ECO:0007669"/>
    <property type="project" value="InterPro"/>
</dbReference>
<comment type="catalytic activity">
    <reaction evidence="3">
        <text>L-asparagine + H2O = L-aspartate + NH4(+)</text>
        <dbReference type="Rhea" id="RHEA:21016"/>
        <dbReference type="ChEBI" id="CHEBI:15377"/>
        <dbReference type="ChEBI" id="CHEBI:28938"/>
        <dbReference type="ChEBI" id="CHEBI:29991"/>
        <dbReference type="ChEBI" id="CHEBI:58048"/>
        <dbReference type="EC" id="3.5.1.1"/>
    </reaction>
</comment>
<dbReference type="GO" id="GO:0004067">
    <property type="term" value="F:asparaginase activity"/>
    <property type="evidence" value="ECO:0007669"/>
    <property type="project" value="UniProtKB-UniRule"/>
</dbReference>
<gene>
    <name evidence="11" type="primary">ansA</name>
    <name evidence="11" type="ORF">CUROG_03910</name>
</gene>
<feature type="active site" description="O-isoaspartyl threonine intermediate" evidence="4">
    <location>
        <position position="17"/>
    </location>
</feature>
<dbReference type="OrthoDB" id="9788068at2"/>
<feature type="binding site" evidence="5">
    <location>
        <begin position="98"/>
        <end position="99"/>
    </location>
    <ligand>
        <name>substrate</name>
    </ligand>
</feature>
<dbReference type="InterPro" id="IPR037152">
    <property type="entry name" value="L-asparaginase_N_sf"/>
</dbReference>
<dbReference type="EMBL" id="CP045032">
    <property type="protein sequence ID" value="QFQ02161.1"/>
    <property type="molecule type" value="Genomic_DNA"/>
</dbReference>
<evidence type="ECO:0000256" key="1">
    <source>
        <dbReference type="ARBA" id="ARBA00010518"/>
    </source>
</evidence>
<dbReference type="KEGG" id="cuo:CUROG_03910"/>
<evidence type="ECO:0000256" key="8">
    <source>
        <dbReference type="SAM" id="MobiDB-lite"/>
    </source>
</evidence>
<feature type="active site" evidence="6">
    <location>
        <position position="17"/>
    </location>
</feature>
<dbReference type="PROSITE" id="PS00917">
    <property type="entry name" value="ASN_GLN_ASE_2"/>
    <property type="match status" value="1"/>
</dbReference>
<dbReference type="InterPro" id="IPR027475">
    <property type="entry name" value="Asparaginase/glutaminase_AS2"/>
</dbReference>
<dbReference type="InterPro" id="IPR020827">
    <property type="entry name" value="Asparaginase/glutaminase_AS1"/>
</dbReference>
<evidence type="ECO:0000256" key="3">
    <source>
        <dbReference type="ARBA" id="ARBA00049366"/>
    </source>
</evidence>
<dbReference type="InterPro" id="IPR006034">
    <property type="entry name" value="Asparaginase/glutaminase-like"/>
</dbReference>
<dbReference type="PIRSF" id="PIRSF500176">
    <property type="entry name" value="L_ASNase"/>
    <property type="match status" value="1"/>
</dbReference>
<reference evidence="12" key="1">
    <citation type="submission" date="2019-10" db="EMBL/GenBank/DDBJ databases">
        <title>Complete genome sequence of Corynebacterium urogenitalis DSM 108747, isolated from the genital tract of a cow.</title>
        <authorList>
            <person name="Ruckert C."/>
            <person name="Ballas P."/>
            <person name="Wagener K."/>
            <person name="Drillich M."/>
            <person name="Kaempfer P."/>
            <person name="Busse H.-J."/>
            <person name="Ehling-Schulz M."/>
        </authorList>
    </citation>
    <scope>NUCLEOTIDE SEQUENCE [LARGE SCALE GENOMIC DNA]</scope>
    <source>
        <strain evidence="12">LMM 1652</strain>
    </source>
</reference>
<evidence type="ECO:0000313" key="12">
    <source>
        <dbReference type="Proteomes" id="UP000326711"/>
    </source>
</evidence>
<dbReference type="RefSeq" id="WP_151902557.1">
    <property type="nucleotide sequence ID" value="NZ_CP045032.1"/>
</dbReference>
<dbReference type="Proteomes" id="UP000326711">
    <property type="component" value="Chromosome"/>
</dbReference>
<proteinExistence type="inferred from homology"/>
<feature type="domain" description="Asparaginase/glutaminase C-terminal" evidence="10">
    <location>
        <begin position="217"/>
        <end position="314"/>
    </location>
</feature>
<evidence type="ECO:0000256" key="6">
    <source>
        <dbReference type="PROSITE-ProRule" id="PRU10099"/>
    </source>
</evidence>
<feature type="active site" evidence="7">
    <location>
        <position position="98"/>
    </location>
</feature>
<protein>
    <recommendedName>
        <fullName evidence="2">asparaginase</fullName>
        <ecNumber evidence="2">3.5.1.1</ecNumber>
    </recommendedName>
</protein>
<keyword evidence="12" id="KW-1185">Reference proteome</keyword>
<feature type="compositionally biased region" description="Polar residues" evidence="8">
    <location>
        <begin position="172"/>
        <end position="186"/>
    </location>
</feature>
<dbReference type="PIRSF" id="PIRSF001220">
    <property type="entry name" value="L-ASNase_gatD"/>
    <property type="match status" value="1"/>
</dbReference>
<dbReference type="AlphaFoldDB" id="A0A5J6Z725"/>
<dbReference type="Pfam" id="PF17763">
    <property type="entry name" value="Asparaginase_C"/>
    <property type="match status" value="1"/>
</dbReference>
<evidence type="ECO:0000313" key="11">
    <source>
        <dbReference type="EMBL" id="QFQ02161.1"/>
    </source>
</evidence>
<accession>A0A5J6Z725</accession>
<dbReference type="PROSITE" id="PS00144">
    <property type="entry name" value="ASN_GLN_ASE_1"/>
    <property type="match status" value="1"/>
</dbReference>
<dbReference type="Gene3D" id="3.40.50.40">
    <property type="match status" value="1"/>
</dbReference>
<dbReference type="PROSITE" id="PS51732">
    <property type="entry name" value="ASN_GLN_ASE_3"/>
    <property type="match status" value="1"/>
</dbReference>
<dbReference type="EC" id="3.5.1.1" evidence="2"/>
<evidence type="ECO:0000256" key="2">
    <source>
        <dbReference type="ARBA" id="ARBA00012920"/>
    </source>
</evidence>
<dbReference type="Gene3D" id="3.40.50.1170">
    <property type="entry name" value="L-asparaginase, N-terminal domain"/>
    <property type="match status" value="1"/>
</dbReference>
<feature type="region of interest" description="Disordered" evidence="8">
    <location>
        <begin position="172"/>
        <end position="194"/>
    </location>
</feature>
<evidence type="ECO:0000259" key="9">
    <source>
        <dbReference type="Pfam" id="PF00710"/>
    </source>
</evidence>
<dbReference type="PROSITE" id="PS51257">
    <property type="entry name" value="PROKAR_LIPOPROTEIN"/>
    <property type="match status" value="1"/>
</dbReference>
<keyword evidence="11" id="KW-0378">Hydrolase</keyword>
<organism evidence="11 12">
    <name type="scientific">Corynebacterium urogenitale</name>
    <dbReference type="NCBI Taxonomy" id="2487892"/>
    <lineage>
        <taxon>Bacteria</taxon>
        <taxon>Bacillati</taxon>
        <taxon>Actinomycetota</taxon>
        <taxon>Actinomycetes</taxon>
        <taxon>Mycobacteriales</taxon>
        <taxon>Corynebacteriaceae</taxon>
        <taxon>Corynebacterium</taxon>
    </lineage>
</organism>
<dbReference type="InterPro" id="IPR040919">
    <property type="entry name" value="Asparaginase_C"/>
</dbReference>
<dbReference type="SUPFAM" id="SSF53774">
    <property type="entry name" value="Glutaminase/Asparaginase"/>
    <property type="match status" value="1"/>
</dbReference>
<dbReference type="PRINTS" id="PR00139">
    <property type="entry name" value="ASNGLNASE"/>
</dbReference>
<evidence type="ECO:0000256" key="7">
    <source>
        <dbReference type="PROSITE-ProRule" id="PRU10100"/>
    </source>
</evidence>
<dbReference type="PANTHER" id="PTHR11707">
    <property type="entry name" value="L-ASPARAGINASE"/>
    <property type="match status" value="1"/>
</dbReference>
<dbReference type="Pfam" id="PF00710">
    <property type="entry name" value="Asparaginase"/>
    <property type="match status" value="1"/>
</dbReference>